<name>A0A7V7G0A1_9GAMM</name>
<evidence type="ECO:0000313" key="6">
    <source>
        <dbReference type="EMBL" id="KAA0012749.1"/>
    </source>
</evidence>
<dbReference type="GO" id="GO:1990281">
    <property type="term" value="C:efflux pump complex"/>
    <property type="evidence" value="ECO:0007669"/>
    <property type="project" value="TreeGrafter"/>
</dbReference>
<evidence type="ECO:0000256" key="3">
    <source>
        <dbReference type="SAM" id="MobiDB-lite"/>
    </source>
</evidence>
<dbReference type="InterPro" id="IPR006143">
    <property type="entry name" value="RND_pump_MFP"/>
</dbReference>
<dbReference type="EMBL" id="VTPY01000003">
    <property type="protein sequence ID" value="KAA0012749.1"/>
    <property type="molecule type" value="Genomic_DNA"/>
</dbReference>
<dbReference type="Gene3D" id="2.40.50.100">
    <property type="match status" value="1"/>
</dbReference>
<dbReference type="PANTHER" id="PTHR30469">
    <property type="entry name" value="MULTIDRUG RESISTANCE PROTEIN MDTA"/>
    <property type="match status" value="1"/>
</dbReference>
<dbReference type="Pfam" id="PF25967">
    <property type="entry name" value="RND-MFP_C"/>
    <property type="match status" value="1"/>
</dbReference>
<dbReference type="SUPFAM" id="SSF111369">
    <property type="entry name" value="HlyD-like secretion proteins"/>
    <property type="match status" value="1"/>
</dbReference>
<feature type="coiled-coil region" evidence="2">
    <location>
        <begin position="124"/>
        <end position="202"/>
    </location>
</feature>
<feature type="transmembrane region" description="Helical" evidence="4">
    <location>
        <begin position="23"/>
        <end position="45"/>
    </location>
</feature>
<evidence type="ECO:0000256" key="1">
    <source>
        <dbReference type="ARBA" id="ARBA00009477"/>
    </source>
</evidence>
<dbReference type="InterPro" id="IPR058627">
    <property type="entry name" value="MdtA-like_C"/>
</dbReference>
<gene>
    <name evidence="6" type="ORF">F0A17_07340</name>
</gene>
<evidence type="ECO:0000256" key="2">
    <source>
        <dbReference type="SAM" id="Coils"/>
    </source>
</evidence>
<dbReference type="NCBIfam" id="TIGR01730">
    <property type="entry name" value="RND_mfp"/>
    <property type="match status" value="1"/>
</dbReference>
<accession>A0A7V7G0A1</accession>
<evidence type="ECO:0000313" key="7">
    <source>
        <dbReference type="Proteomes" id="UP000486760"/>
    </source>
</evidence>
<feature type="compositionally biased region" description="Basic and acidic residues" evidence="3">
    <location>
        <begin position="394"/>
        <end position="417"/>
    </location>
</feature>
<sequence length="417" mass="45639">MPAPAPLPLSFSSRRARRQRGRIAVGTLLALLLLTVAAVLAWWLLTQPPRIERRPRAEVSPPLVDVIDAQHQAAAPELHGFGRVVAEREARLASRVAGELVEFTAEALPGRMVEAGTPLARLDDADLRLNLREAEAALVQAEAALAMERGEQQRAETEYRSFGRELTAERRALVLREPQLRNAEAEVERARAARDRARLALERATLSAPWRGMVQARLLGAGSAVANGTEILHLVDASRFWVRVSLPGEALAWLEAADAGRPGSPVTLATRTWPDGQTRSGEVIAILPALEEEGLQAQLLVAIEDPLGLENNLPALRLGDVVRLTFVARPREGLFALPAAALRPGEEVWLLDDEERLRRRAVEVVHRGETRVLVGAGLEEGERVVTSQLGQPREGMRLRPRIADRERPAGESGESRS</sequence>
<organism evidence="6 7">
    <name type="scientific">Billgrantia pellis</name>
    <dbReference type="NCBI Taxonomy" id="2606936"/>
    <lineage>
        <taxon>Bacteria</taxon>
        <taxon>Pseudomonadati</taxon>
        <taxon>Pseudomonadota</taxon>
        <taxon>Gammaproteobacteria</taxon>
        <taxon>Oceanospirillales</taxon>
        <taxon>Halomonadaceae</taxon>
        <taxon>Billgrantia</taxon>
    </lineage>
</organism>
<dbReference type="Gene3D" id="2.40.30.170">
    <property type="match status" value="1"/>
</dbReference>
<dbReference type="AlphaFoldDB" id="A0A7V7G0A1"/>
<comment type="similarity">
    <text evidence="1">Belongs to the membrane fusion protein (MFP) (TC 8.A.1) family.</text>
</comment>
<dbReference type="Gene3D" id="1.10.287.470">
    <property type="entry name" value="Helix hairpin bin"/>
    <property type="match status" value="1"/>
</dbReference>
<keyword evidence="2" id="KW-0175">Coiled coil</keyword>
<reference evidence="6 7" key="1">
    <citation type="submission" date="2019-08" db="EMBL/GenBank/DDBJ databases">
        <title>Bioinformatics analysis of the strain L3 and L5.</title>
        <authorList>
            <person name="Li X."/>
        </authorList>
    </citation>
    <scope>NUCLEOTIDE SEQUENCE [LARGE SCALE GENOMIC DNA]</scope>
    <source>
        <strain evidence="6 7">L5</strain>
    </source>
</reference>
<evidence type="ECO:0000259" key="5">
    <source>
        <dbReference type="Pfam" id="PF25967"/>
    </source>
</evidence>
<keyword evidence="7" id="KW-1185">Reference proteome</keyword>
<dbReference type="RefSeq" id="WP_149327703.1">
    <property type="nucleotide sequence ID" value="NZ_VTPY01000003.1"/>
</dbReference>
<dbReference type="Gene3D" id="2.40.420.20">
    <property type="match status" value="1"/>
</dbReference>
<keyword evidence="4" id="KW-1133">Transmembrane helix</keyword>
<keyword evidence="4" id="KW-0472">Membrane</keyword>
<dbReference type="PANTHER" id="PTHR30469:SF15">
    <property type="entry name" value="HLYD FAMILY OF SECRETION PROTEINS"/>
    <property type="match status" value="1"/>
</dbReference>
<feature type="domain" description="Multidrug resistance protein MdtA-like C-terminal permuted SH3" evidence="5">
    <location>
        <begin position="348"/>
        <end position="390"/>
    </location>
</feature>
<feature type="region of interest" description="Disordered" evidence="3">
    <location>
        <begin position="388"/>
        <end position="417"/>
    </location>
</feature>
<protein>
    <submittedName>
        <fullName evidence="6">Efflux RND transporter periplasmic adaptor subunit</fullName>
    </submittedName>
</protein>
<evidence type="ECO:0000256" key="4">
    <source>
        <dbReference type="SAM" id="Phobius"/>
    </source>
</evidence>
<dbReference type="GO" id="GO:0015562">
    <property type="term" value="F:efflux transmembrane transporter activity"/>
    <property type="evidence" value="ECO:0007669"/>
    <property type="project" value="TreeGrafter"/>
</dbReference>
<keyword evidence="4" id="KW-0812">Transmembrane</keyword>
<dbReference type="Proteomes" id="UP000486760">
    <property type="component" value="Unassembled WGS sequence"/>
</dbReference>
<proteinExistence type="inferred from homology"/>
<comment type="caution">
    <text evidence="6">The sequence shown here is derived from an EMBL/GenBank/DDBJ whole genome shotgun (WGS) entry which is preliminary data.</text>
</comment>